<feature type="non-terminal residue" evidence="3">
    <location>
        <position position="123"/>
    </location>
</feature>
<dbReference type="PANTHER" id="PTHR40633:SF1">
    <property type="entry name" value="GPI ANCHORED SERINE-THREONINE RICH PROTEIN (AFU_ORTHOLOGUE AFUA_1G03630)"/>
    <property type="match status" value="1"/>
</dbReference>
<sequence length="123" mass="13122">MGSTVAQWDSSVNHINRPLNEGVPACKAFGISWQPTSNNSVSLTLLRGQLGNNVVVEDLATHIPNSGVFFWTPSATLEADVALYLIQINDDVINQYSYSAQFGISKGPECNGMSTFPASASAT</sequence>
<evidence type="ECO:0000313" key="3">
    <source>
        <dbReference type="EMBL" id="KAF2023876.1"/>
    </source>
</evidence>
<keyword evidence="4" id="KW-1185">Reference proteome</keyword>
<name>A0A9P4GXM2_9PLEO</name>
<feature type="domain" description="Yeast cell wall synthesis Kre9/Knh1-like N-terminal" evidence="2">
    <location>
        <begin position="20"/>
        <end position="104"/>
    </location>
</feature>
<dbReference type="Pfam" id="PF10342">
    <property type="entry name" value="Kre9_KNH"/>
    <property type="match status" value="1"/>
</dbReference>
<reference evidence="3" key="1">
    <citation type="journal article" date="2020" name="Stud. Mycol.">
        <title>101 Dothideomycetes genomes: a test case for predicting lifestyles and emergence of pathogens.</title>
        <authorList>
            <person name="Haridas S."/>
            <person name="Albert R."/>
            <person name="Binder M."/>
            <person name="Bloem J."/>
            <person name="Labutti K."/>
            <person name="Salamov A."/>
            <person name="Andreopoulos B."/>
            <person name="Baker S."/>
            <person name="Barry K."/>
            <person name="Bills G."/>
            <person name="Bluhm B."/>
            <person name="Cannon C."/>
            <person name="Castanera R."/>
            <person name="Culley D."/>
            <person name="Daum C."/>
            <person name="Ezra D."/>
            <person name="Gonzalez J."/>
            <person name="Henrissat B."/>
            <person name="Kuo A."/>
            <person name="Liang C."/>
            <person name="Lipzen A."/>
            <person name="Lutzoni F."/>
            <person name="Magnuson J."/>
            <person name="Mondo S."/>
            <person name="Nolan M."/>
            <person name="Ohm R."/>
            <person name="Pangilinan J."/>
            <person name="Park H.-J."/>
            <person name="Ramirez L."/>
            <person name="Alfaro M."/>
            <person name="Sun H."/>
            <person name="Tritt A."/>
            <person name="Yoshinaga Y."/>
            <person name="Zwiers L.-H."/>
            <person name="Turgeon B."/>
            <person name="Goodwin S."/>
            <person name="Spatafora J."/>
            <person name="Crous P."/>
            <person name="Grigoriev I."/>
        </authorList>
    </citation>
    <scope>NUCLEOTIDE SEQUENCE</scope>
    <source>
        <strain evidence="3">CBS 110217</strain>
    </source>
</reference>
<evidence type="ECO:0000256" key="1">
    <source>
        <dbReference type="ARBA" id="ARBA00022729"/>
    </source>
</evidence>
<accession>A0A9P4GXM2</accession>
<gene>
    <name evidence="3" type="ORF">EK21DRAFT_79960</name>
</gene>
<dbReference type="EMBL" id="ML978319">
    <property type="protein sequence ID" value="KAF2023876.1"/>
    <property type="molecule type" value="Genomic_DNA"/>
</dbReference>
<comment type="caution">
    <text evidence="3">The sequence shown here is derived from an EMBL/GenBank/DDBJ whole genome shotgun (WGS) entry which is preliminary data.</text>
</comment>
<organism evidence="3 4">
    <name type="scientific">Setomelanomma holmii</name>
    <dbReference type="NCBI Taxonomy" id="210430"/>
    <lineage>
        <taxon>Eukaryota</taxon>
        <taxon>Fungi</taxon>
        <taxon>Dikarya</taxon>
        <taxon>Ascomycota</taxon>
        <taxon>Pezizomycotina</taxon>
        <taxon>Dothideomycetes</taxon>
        <taxon>Pleosporomycetidae</taxon>
        <taxon>Pleosporales</taxon>
        <taxon>Pleosporineae</taxon>
        <taxon>Phaeosphaeriaceae</taxon>
        <taxon>Setomelanomma</taxon>
    </lineage>
</organism>
<dbReference type="InterPro" id="IPR018466">
    <property type="entry name" value="Kre9/Knh1-like_N"/>
</dbReference>
<dbReference type="InterPro" id="IPR052982">
    <property type="entry name" value="SRP1/TIP1-like"/>
</dbReference>
<dbReference type="OrthoDB" id="4094614at2759"/>
<dbReference type="AlphaFoldDB" id="A0A9P4GXM2"/>
<keyword evidence="1" id="KW-0732">Signal</keyword>
<evidence type="ECO:0000313" key="4">
    <source>
        <dbReference type="Proteomes" id="UP000799777"/>
    </source>
</evidence>
<protein>
    <recommendedName>
        <fullName evidence="2">Yeast cell wall synthesis Kre9/Knh1-like N-terminal domain-containing protein</fullName>
    </recommendedName>
</protein>
<dbReference type="Proteomes" id="UP000799777">
    <property type="component" value="Unassembled WGS sequence"/>
</dbReference>
<dbReference type="PANTHER" id="PTHR40633">
    <property type="entry name" value="MATRIX PROTEIN, PUTATIVE (AFU_ORTHOLOGUE AFUA_8G05410)-RELATED"/>
    <property type="match status" value="1"/>
</dbReference>
<evidence type="ECO:0000259" key="2">
    <source>
        <dbReference type="Pfam" id="PF10342"/>
    </source>
</evidence>
<proteinExistence type="predicted"/>